<protein>
    <submittedName>
        <fullName evidence="2">Cell surface protein</fullName>
    </submittedName>
</protein>
<name>A0A376CWK4_9CORY</name>
<dbReference type="EMBL" id="UFXP01000001">
    <property type="protein sequence ID" value="STC76961.1"/>
    <property type="molecule type" value="Genomic_DNA"/>
</dbReference>
<gene>
    <name evidence="2" type="primary">surB_2</name>
    <name evidence="2" type="ORF">NCTC10289_01125</name>
</gene>
<accession>A0A376CWK4</accession>
<evidence type="ECO:0000313" key="3">
    <source>
        <dbReference type="Proteomes" id="UP000254287"/>
    </source>
</evidence>
<proteinExistence type="predicted"/>
<sequence>MEAGQTFLDKSVTHKADENINITASGRILRNLNIYAELTDEKVKQFASASGDHPVRYAWQSNYKRDNPDGLNATLGPSAAFGATVNPWPSENIECNPITVSWESQEKLVIRPGEELKVGKINVPAVKNGGTDDSLSRMVVEAYDAQGNFIGTSDTGASGGGASSVRIDQTTGEIFYTMPKYKGTDLSDQQGMRFSALAKPRTVEQLQAAVEHNNSGAGSAFESSNSLTRYNQANVIANHQWSFDDTQFHDQC</sequence>
<dbReference type="Pfam" id="PF20592">
    <property type="entry name" value="pAdhesive_10"/>
    <property type="match status" value="1"/>
</dbReference>
<evidence type="ECO:0000259" key="1">
    <source>
        <dbReference type="Pfam" id="PF20592"/>
    </source>
</evidence>
<dbReference type="Proteomes" id="UP000254287">
    <property type="component" value="Unassembled WGS sequence"/>
</dbReference>
<feature type="domain" description="Putative adhesin" evidence="1">
    <location>
        <begin position="1"/>
        <end position="91"/>
    </location>
</feature>
<dbReference type="InterPro" id="IPR046774">
    <property type="entry name" value="pAdhesive_10"/>
</dbReference>
<dbReference type="AlphaFoldDB" id="A0A376CWK4"/>
<evidence type="ECO:0000313" key="2">
    <source>
        <dbReference type="EMBL" id="STC76961.1"/>
    </source>
</evidence>
<reference evidence="2 3" key="1">
    <citation type="submission" date="2018-06" db="EMBL/GenBank/DDBJ databases">
        <authorList>
            <consortium name="Pathogen Informatics"/>
            <person name="Doyle S."/>
        </authorList>
    </citation>
    <scope>NUCLEOTIDE SEQUENCE [LARGE SCALE GENOMIC DNA]</scope>
    <source>
        <strain evidence="2 3">NCTC10289</strain>
    </source>
</reference>
<organism evidence="2 3">
    <name type="scientific">Corynebacterium minutissimum</name>
    <dbReference type="NCBI Taxonomy" id="38301"/>
    <lineage>
        <taxon>Bacteria</taxon>
        <taxon>Bacillati</taxon>
        <taxon>Actinomycetota</taxon>
        <taxon>Actinomycetes</taxon>
        <taxon>Mycobacteriales</taxon>
        <taxon>Corynebacteriaceae</taxon>
        <taxon>Corynebacterium</taxon>
    </lineage>
</organism>